<dbReference type="InterPro" id="IPR013786">
    <property type="entry name" value="AcylCoA_DH/ox_N"/>
</dbReference>
<keyword evidence="11" id="KW-1185">Reference proteome</keyword>
<feature type="domain" description="Acyl-CoA dehydrogenase/oxidase C-terminal" evidence="7">
    <location>
        <begin position="233"/>
        <end position="388"/>
    </location>
</feature>
<reference evidence="10 11" key="1">
    <citation type="journal article" date="2019" name="Emerg. Microbes Infect.">
        <title>Comprehensive subspecies identification of 175 nontuberculous mycobacteria species based on 7547 genomic profiles.</title>
        <authorList>
            <person name="Matsumoto Y."/>
            <person name="Kinjo T."/>
            <person name="Motooka D."/>
            <person name="Nabeya D."/>
            <person name="Jung N."/>
            <person name="Uechi K."/>
            <person name="Horii T."/>
            <person name="Iida T."/>
            <person name="Fujita J."/>
            <person name="Nakamura S."/>
        </authorList>
    </citation>
    <scope>NUCLEOTIDE SEQUENCE [LARGE SCALE GENOMIC DNA]</scope>
    <source>
        <strain evidence="10 11">JCM 15658</strain>
    </source>
</reference>
<dbReference type="Gene3D" id="2.40.110.10">
    <property type="entry name" value="Butyryl-CoA Dehydrogenase, subunit A, domain 2"/>
    <property type="match status" value="1"/>
</dbReference>
<evidence type="ECO:0000256" key="3">
    <source>
        <dbReference type="ARBA" id="ARBA00022630"/>
    </source>
</evidence>
<comment type="cofactor">
    <cofactor evidence="1 6">
        <name>FAD</name>
        <dbReference type="ChEBI" id="CHEBI:57692"/>
    </cofactor>
</comment>
<organism evidence="10 11">
    <name type="scientific">Mycolicibacterium monacense</name>
    <name type="common">Mycobacterium monacense</name>
    <dbReference type="NCBI Taxonomy" id="85693"/>
    <lineage>
        <taxon>Bacteria</taxon>
        <taxon>Bacillati</taxon>
        <taxon>Actinomycetota</taxon>
        <taxon>Actinomycetes</taxon>
        <taxon>Mycobacteriales</taxon>
        <taxon>Mycobacteriaceae</taxon>
        <taxon>Mycolicibacterium</taxon>
    </lineage>
</organism>
<accession>A0AAD1ISI5</accession>
<evidence type="ECO:0000259" key="7">
    <source>
        <dbReference type="Pfam" id="PF00441"/>
    </source>
</evidence>
<sequence>MEYGMGPELQTFRAEVRDFIAEHAPPVPRRAGVRSAANEAELDALKDWTARLFDAGYAGADWPGEFGGRDDRSAEHAIVVSEELARAGAPGVPSGCVLASHALIHYGTDKQRRRHLPEIRTGRQLWCQLFSEPGAGSDLASLRTRAVLDGDTYTVSGQKVWTTDGHWADYGYLLARTDSDAPKHKGISAFIVDMSSPGLTVRPLRELTGTSDFNEVFFDSVEVPAEAMIGTPGQGWAIANATLGHERTSVGAAVVKLRLAIDGLVDLARRVSIQGRAAIDSDRVRDRIGEFSAEVEALSALTYANLTRWLRGAERMHDAAMAKLMFSELNLEIARFAVELGGESGVLVEGDQDVLDDGRWQDEWLYARAYTIAGGSSEIMRNLIAERGLALPRERR</sequence>
<keyword evidence="3 6" id="KW-0285">Flavoprotein</keyword>
<dbReference type="InterPro" id="IPR037069">
    <property type="entry name" value="AcylCoA_DH/ox_N_sf"/>
</dbReference>
<dbReference type="InterPro" id="IPR009100">
    <property type="entry name" value="AcylCoA_DH/oxidase_NM_dom_sf"/>
</dbReference>
<dbReference type="GO" id="GO:0005886">
    <property type="term" value="C:plasma membrane"/>
    <property type="evidence" value="ECO:0007669"/>
    <property type="project" value="TreeGrafter"/>
</dbReference>
<feature type="domain" description="Acyl-CoA dehydrogenase/oxidase N-terminal" evidence="9">
    <location>
        <begin position="7"/>
        <end position="122"/>
    </location>
</feature>
<dbReference type="InterPro" id="IPR046373">
    <property type="entry name" value="Acyl-CoA_Oxase/DH_mid-dom_sf"/>
</dbReference>
<keyword evidence="5 6" id="KW-0560">Oxidoreductase</keyword>
<name>A0AAD1ISI5_MYCMB</name>
<dbReference type="Gene3D" id="1.10.540.10">
    <property type="entry name" value="Acyl-CoA dehydrogenase/oxidase, N-terminal domain"/>
    <property type="match status" value="1"/>
</dbReference>
<dbReference type="RefSeq" id="WP_083044746.1">
    <property type="nucleotide sequence ID" value="NZ_AP022617.1"/>
</dbReference>
<dbReference type="GO" id="GO:0050660">
    <property type="term" value="F:flavin adenine dinucleotide binding"/>
    <property type="evidence" value="ECO:0007669"/>
    <property type="project" value="InterPro"/>
</dbReference>
<dbReference type="SUPFAM" id="SSF56645">
    <property type="entry name" value="Acyl-CoA dehydrogenase NM domain-like"/>
    <property type="match status" value="1"/>
</dbReference>
<evidence type="ECO:0000313" key="10">
    <source>
        <dbReference type="EMBL" id="BBZ59205.1"/>
    </source>
</evidence>
<dbReference type="EMBL" id="AP022617">
    <property type="protein sequence ID" value="BBZ59205.1"/>
    <property type="molecule type" value="Genomic_DNA"/>
</dbReference>
<keyword evidence="4 6" id="KW-0274">FAD</keyword>
<dbReference type="PANTHER" id="PTHR43292">
    <property type="entry name" value="ACYL-COA DEHYDROGENASE"/>
    <property type="match status" value="1"/>
</dbReference>
<dbReference type="InterPro" id="IPR009075">
    <property type="entry name" value="AcylCo_DH/oxidase_C"/>
</dbReference>
<dbReference type="Proteomes" id="UP000466039">
    <property type="component" value="Chromosome"/>
</dbReference>
<proteinExistence type="inferred from homology"/>
<evidence type="ECO:0000259" key="9">
    <source>
        <dbReference type="Pfam" id="PF02771"/>
    </source>
</evidence>
<evidence type="ECO:0000256" key="4">
    <source>
        <dbReference type="ARBA" id="ARBA00022827"/>
    </source>
</evidence>
<dbReference type="FunFam" id="2.40.110.10:FF:000011">
    <property type="entry name" value="Acyl-CoA dehydrogenase FadE34"/>
    <property type="match status" value="1"/>
</dbReference>
<evidence type="ECO:0000259" key="8">
    <source>
        <dbReference type="Pfam" id="PF02770"/>
    </source>
</evidence>
<evidence type="ECO:0000256" key="6">
    <source>
        <dbReference type="RuleBase" id="RU362125"/>
    </source>
</evidence>
<dbReference type="Gene3D" id="1.20.140.10">
    <property type="entry name" value="Butyryl-CoA Dehydrogenase, subunit A, domain 3"/>
    <property type="match status" value="1"/>
</dbReference>
<evidence type="ECO:0000256" key="1">
    <source>
        <dbReference type="ARBA" id="ARBA00001974"/>
    </source>
</evidence>
<dbReference type="PANTHER" id="PTHR43292:SF4">
    <property type="entry name" value="ACYL-COA DEHYDROGENASE FADE34"/>
    <property type="match status" value="1"/>
</dbReference>
<evidence type="ECO:0000313" key="11">
    <source>
        <dbReference type="Proteomes" id="UP000466039"/>
    </source>
</evidence>
<dbReference type="InterPro" id="IPR006091">
    <property type="entry name" value="Acyl-CoA_Oxase/DH_mid-dom"/>
</dbReference>
<evidence type="ECO:0000256" key="5">
    <source>
        <dbReference type="ARBA" id="ARBA00023002"/>
    </source>
</evidence>
<dbReference type="AlphaFoldDB" id="A0AAD1ISI5"/>
<dbReference type="GO" id="GO:0016627">
    <property type="term" value="F:oxidoreductase activity, acting on the CH-CH group of donors"/>
    <property type="evidence" value="ECO:0007669"/>
    <property type="project" value="InterPro"/>
</dbReference>
<protein>
    <submittedName>
        <fullName evidence="10">Acyl-CoA dehydrogenase</fullName>
    </submittedName>
</protein>
<dbReference type="Pfam" id="PF02771">
    <property type="entry name" value="Acyl-CoA_dh_N"/>
    <property type="match status" value="1"/>
</dbReference>
<evidence type="ECO:0000256" key="2">
    <source>
        <dbReference type="ARBA" id="ARBA00009347"/>
    </source>
</evidence>
<dbReference type="Pfam" id="PF02770">
    <property type="entry name" value="Acyl-CoA_dh_M"/>
    <property type="match status" value="1"/>
</dbReference>
<dbReference type="InterPro" id="IPR052161">
    <property type="entry name" value="Mycobact_Acyl-CoA_DH"/>
</dbReference>
<dbReference type="SUPFAM" id="SSF47203">
    <property type="entry name" value="Acyl-CoA dehydrogenase C-terminal domain-like"/>
    <property type="match status" value="1"/>
</dbReference>
<dbReference type="InterPro" id="IPR036250">
    <property type="entry name" value="AcylCo_DH-like_C"/>
</dbReference>
<feature type="domain" description="Acyl-CoA oxidase/dehydrogenase middle" evidence="8">
    <location>
        <begin position="127"/>
        <end position="221"/>
    </location>
</feature>
<comment type="similarity">
    <text evidence="2 6">Belongs to the acyl-CoA dehydrogenase family.</text>
</comment>
<dbReference type="Pfam" id="PF00441">
    <property type="entry name" value="Acyl-CoA_dh_1"/>
    <property type="match status" value="1"/>
</dbReference>
<gene>
    <name evidence="10" type="ORF">MMON_05060</name>
</gene>